<evidence type="ECO:0000313" key="3">
    <source>
        <dbReference type="Proteomes" id="UP000009168"/>
    </source>
</evidence>
<reference evidence="3" key="1">
    <citation type="journal article" date="2006" name="PLoS Biol.">
        <title>Macronuclear genome sequence of the ciliate Tetrahymena thermophila, a model eukaryote.</title>
        <authorList>
            <person name="Eisen J.A."/>
            <person name="Coyne R.S."/>
            <person name="Wu M."/>
            <person name="Wu D."/>
            <person name="Thiagarajan M."/>
            <person name="Wortman J.R."/>
            <person name="Badger J.H."/>
            <person name="Ren Q."/>
            <person name="Amedeo P."/>
            <person name="Jones K.M."/>
            <person name="Tallon L.J."/>
            <person name="Delcher A.L."/>
            <person name="Salzberg S.L."/>
            <person name="Silva J.C."/>
            <person name="Haas B.J."/>
            <person name="Majoros W.H."/>
            <person name="Farzad M."/>
            <person name="Carlton J.M."/>
            <person name="Smith R.K. Jr."/>
            <person name="Garg J."/>
            <person name="Pearlman R.E."/>
            <person name="Karrer K.M."/>
            <person name="Sun L."/>
            <person name="Manning G."/>
            <person name="Elde N.C."/>
            <person name="Turkewitz A.P."/>
            <person name="Asai D.J."/>
            <person name="Wilkes D.E."/>
            <person name="Wang Y."/>
            <person name="Cai H."/>
            <person name="Collins K."/>
            <person name="Stewart B.A."/>
            <person name="Lee S.R."/>
            <person name="Wilamowska K."/>
            <person name="Weinberg Z."/>
            <person name="Ruzzo W.L."/>
            <person name="Wloga D."/>
            <person name="Gaertig J."/>
            <person name="Frankel J."/>
            <person name="Tsao C.-C."/>
            <person name="Gorovsky M.A."/>
            <person name="Keeling P.J."/>
            <person name="Waller R.F."/>
            <person name="Patron N.J."/>
            <person name="Cherry J.M."/>
            <person name="Stover N.A."/>
            <person name="Krieger C.J."/>
            <person name="del Toro C."/>
            <person name="Ryder H.F."/>
            <person name="Williamson S.C."/>
            <person name="Barbeau R.A."/>
            <person name="Hamilton E.P."/>
            <person name="Orias E."/>
        </authorList>
    </citation>
    <scope>NUCLEOTIDE SEQUENCE [LARGE SCALE GENOMIC DNA]</scope>
    <source>
        <strain evidence="3">SB210</strain>
    </source>
</reference>
<organism evidence="2 3">
    <name type="scientific">Tetrahymena thermophila (strain SB210)</name>
    <dbReference type="NCBI Taxonomy" id="312017"/>
    <lineage>
        <taxon>Eukaryota</taxon>
        <taxon>Sar</taxon>
        <taxon>Alveolata</taxon>
        <taxon>Ciliophora</taxon>
        <taxon>Intramacronucleata</taxon>
        <taxon>Oligohymenophorea</taxon>
        <taxon>Hymenostomatida</taxon>
        <taxon>Tetrahymenina</taxon>
        <taxon>Tetrahymenidae</taxon>
        <taxon>Tetrahymena</taxon>
    </lineage>
</organism>
<keyword evidence="1 2" id="KW-0812">Transmembrane</keyword>
<feature type="transmembrane region" description="Helical" evidence="1">
    <location>
        <begin position="23"/>
        <end position="43"/>
    </location>
</feature>
<dbReference type="AlphaFoldDB" id="W7XDT4"/>
<gene>
    <name evidence="2" type="ORF">TTHERM_000109280</name>
</gene>
<dbReference type="GeneID" id="24437323"/>
<keyword evidence="3" id="KW-1185">Reference proteome</keyword>
<keyword evidence="1" id="KW-0472">Membrane</keyword>
<evidence type="ECO:0000313" key="2">
    <source>
        <dbReference type="EMBL" id="EWS75757.1"/>
    </source>
</evidence>
<name>W7XDT4_TETTS</name>
<accession>W7XDT4</accession>
<dbReference type="EMBL" id="GG662798">
    <property type="protein sequence ID" value="EWS75757.1"/>
    <property type="molecule type" value="Genomic_DNA"/>
</dbReference>
<sequence>MYIQNEITQINITHNFILLFQKVFIKLILFIHFFIISYFKYILNKQQIIPQNPIKEKECVARQEVRVLKFQGELLKNLLLKNLLKQELSQYLQQILNEFRFLKRRRQTKMRKMKKKLEVSKNKSM</sequence>
<dbReference type="InParanoid" id="W7XDT4"/>
<dbReference type="RefSeq" id="XP_012651679.1">
    <property type="nucleotide sequence ID" value="XM_012796225.1"/>
</dbReference>
<protein>
    <submittedName>
        <fullName evidence="2">Transmembrane protein, putative</fullName>
    </submittedName>
</protein>
<dbReference type="KEGG" id="tet:TTHERM_000109280"/>
<dbReference type="Proteomes" id="UP000009168">
    <property type="component" value="Unassembled WGS sequence"/>
</dbReference>
<keyword evidence="1" id="KW-1133">Transmembrane helix</keyword>
<proteinExistence type="predicted"/>
<evidence type="ECO:0000256" key="1">
    <source>
        <dbReference type="SAM" id="Phobius"/>
    </source>
</evidence>